<organism evidence="1 2">
    <name type="scientific">Microscilla marina ATCC 23134</name>
    <dbReference type="NCBI Taxonomy" id="313606"/>
    <lineage>
        <taxon>Bacteria</taxon>
        <taxon>Pseudomonadati</taxon>
        <taxon>Bacteroidota</taxon>
        <taxon>Cytophagia</taxon>
        <taxon>Cytophagales</taxon>
        <taxon>Microscillaceae</taxon>
        <taxon>Microscilla</taxon>
    </lineage>
</organism>
<comment type="caution">
    <text evidence="1">The sequence shown here is derived from an EMBL/GenBank/DDBJ whole genome shotgun (WGS) entry which is preliminary data.</text>
</comment>
<sequence length="54" mass="6035">MGKLLDFGGGEGWILQFWQVFRINIKRKVFPQALLFSKQAQSAKGEGDHEGAAQ</sequence>
<proteinExistence type="predicted"/>
<reference evidence="1 2" key="1">
    <citation type="submission" date="2007-01" db="EMBL/GenBank/DDBJ databases">
        <authorList>
            <person name="Haygood M."/>
            <person name="Podell S."/>
            <person name="Anderson C."/>
            <person name="Hopkinson B."/>
            <person name="Roe K."/>
            <person name="Barbeau K."/>
            <person name="Gaasterland T."/>
            <person name="Ferriera S."/>
            <person name="Johnson J."/>
            <person name="Kravitz S."/>
            <person name="Beeson K."/>
            <person name="Sutton G."/>
            <person name="Rogers Y.-H."/>
            <person name="Friedman R."/>
            <person name="Frazier M."/>
            <person name="Venter J.C."/>
        </authorList>
    </citation>
    <scope>NUCLEOTIDE SEQUENCE [LARGE SCALE GENOMIC DNA]</scope>
    <source>
        <strain evidence="1 2">ATCC 23134</strain>
    </source>
</reference>
<dbReference type="Proteomes" id="UP000004095">
    <property type="component" value="Unassembled WGS sequence"/>
</dbReference>
<gene>
    <name evidence="1" type="ORF">M23134_01753</name>
</gene>
<protein>
    <submittedName>
        <fullName evidence="1">Uncharacterized protein</fullName>
    </submittedName>
</protein>
<name>A1ZYX7_MICM2</name>
<keyword evidence="2" id="KW-1185">Reference proteome</keyword>
<dbReference type="RefSeq" id="WP_002704866.1">
    <property type="nucleotide sequence ID" value="NZ_AAWS01000070.1"/>
</dbReference>
<dbReference type="EMBL" id="AAWS01000070">
    <property type="protein sequence ID" value="EAY24413.1"/>
    <property type="molecule type" value="Genomic_DNA"/>
</dbReference>
<accession>A1ZYX7</accession>
<evidence type="ECO:0000313" key="2">
    <source>
        <dbReference type="Proteomes" id="UP000004095"/>
    </source>
</evidence>
<evidence type="ECO:0000313" key="1">
    <source>
        <dbReference type="EMBL" id="EAY24413.1"/>
    </source>
</evidence>
<dbReference type="AlphaFoldDB" id="A1ZYX7"/>